<reference evidence="2 3" key="1">
    <citation type="submission" date="2011-10" db="EMBL/GenBank/DDBJ databases">
        <title>Genome sequence of Gluconobacter morbifer G707, isolated from Drosophila gut.</title>
        <authorList>
            <person name="Lee W.-J."/>
            <person name="Kim E.-K."/>
        </authorList>
    </citation>
    <scope>NUCLEOTIDE SEQUENCE [LARGE SCALE GENOMIC DNA]</scope>
    <source>
        <strain evidence="2 3">G707</strain>
    </source>
</reference>
<dbReference type="InterPro" id="IPR050744">
    <property type="entry name" value="AI-2_Isomerase_LsrG"/>
</dbReference>
<evidence type="ECO:0000313" key="3">
    <source>
        <dbReference type="Proteomes" id="UP000004949"/>
    </source>
</evidence>
<dbReference type="InterPro" id="IPR011008">
    <property type="entry name" value="Dimeric_a/b-barrel"/>
</dbReference>
<keyword evidence="3" id="KW-1185">Reference proteome</keyword>
<protein>
    <recommendedName>
        <fullName evidence="1">ABM domain-containing protein</fullName>
    </recommendedName>
</protein>
<dbReference type="PROSITE" id="PS51725">
    <property type="entry name" value="ABM"/>
    <property type="match status" value="1"/>
</dbReference>
<proteinExistence type="predicted"/>
<gene>
    <name evidence="2" type="ORF">GMO_19850</name>
</gene>
<dbReference type="eggNOG" id="COG1359">
    <property type="taxonomic scope" value="Bacteria"/>
</dbReference>
<dbReference type="Gene3D" id="3.30.70.100">
    <property type="match status" value="1"/>
</dbReference>
<dbReference type="GO" id="GO:0005829">
    <property type="term" value="C:cytosol"/>
    <property type="evidence" value="ECO:0007669"/>
    <property type="project" value="TreeGrafter"/>
</dbReference>
<evidence type="ECO:0000259" key="1">
    <source>
        <dbReference type="PROSITE" id="PS51725"/>
    </source>
</evidence>
<comment type="caution">
    <text evidence="2">The sequence shown here is derived from an EMBL/GenBank/DDBJ whole genome shotgun (WGS) entry which is preliminary data.</text>
</comment>
<dbReference type="Proteomes" id="UP000004949">
    <property type="component" value="Unassembled WGS sequence"/>
</dbReference>
<accession>G6XKG9</accession>
<sequence length="129" mass="15007">MILPVFEFVRNHYDQSRVMIFHPHPEETFMSGILTVLAEFETTPQTHDSFLQACQEDSERSVADEPGCQGFTVLTPQDQADTVILYEVYDDRPAFEVHLKTPHFEKFARTVKELGIRERSVRFLSRRSS</sequence>
<dbReference type="PATRIC" id="fig|1088869.3.peg.1979"/>
<dbReference type="SUPFAM" id="SSF54909">
    <property type="entry name" value="Dimeric alpha+beta barrel"/>
    <property type="match status" value="1"/>
</dbReference>
<evidence type="ECO:0000313" key="2">
    <source>
        <dbReference type="EMBL" id="EHH67765.1"/>
    </source>
</evidence>
<dbReference type="PANTHER" id="PTHR33336">
    <property type="entry name" value="QUINOL MONOOXYGENASE YGIN-RELATED"/>
    <property type="match status" value="1"/>
</dbReference>
<dbReference type="STRING" id="1088869.GMO_19850"/>
<dbReference type="PANTHER" id="PTHR33336:SF1">
    <property type="entry name" value="(4S)-4-HYDROXY-5-PHOSPHONOOXYPENTANE-2,3-DIONE ISOMERASE"/>
    <property type="match status" value="1"/>
</dbReference>
<dbReference type="AlphaFoldDB" id="G6XKG9"/>
<dbReference type="InterPro" id="IPR007138">
    <property type="entry name" value="ABM_dom"/>
</dbReference>
<name>G6XKG9_9PROT</name>
<dbReference type="GO" id="GO:0016491">
    <property type="term" value="F:oxidoreductase activity"/>
    <property type="evidence" value="ECO:0007669"/>
    <property type="project" value="TreeGrafter"/>
</dbReference>
<feature type="domain" description="ABM" evidence="1">
    <location>
        <begin position="34"/>
        <end position="123"/>
    </location>
</feature>
<dbReference type="Pfam" id="PF03992">
    <property type="entry name" value="ABM"/>
    <property type="match status" value="1"/>
</dbReference>
<dbReference type="EMBL" id="AGQV01000006">
    <property type="protein sequence ID" value="EHH67765.1"/>
    <property type="molecule type" value="Genomic_DNA"/>
</dbReference>
<organism evidence="2 3">
    <name type="scientific">Gluconobacter morbifer G707</name>
    <dbReference type="NCBI Taxonomy" id="1088869"/>
    <lineage>
        <taxon>Bacteria</taxon>
        <taxon>Pseudomonadati</taxon>
        <taxon>Pseudomonadota</taxon>
        <taxon>Alphaproteobacteria</taxon>
        <taxon>Acetobacterales</taxon>
        <taxon>Acetobacteraceae</taxon>
        <taxon>Gluconobacter</taxon>
    </lineage>
</organism>